<dbReference type="Pfam" id="PF07883">
    <property type="entry name" value="Cupin_2"/>
    <property type="match status" value="1"/>
</dbReference>
<reference evidence="3 4" key="1">
    <citation type="submission" date="2022-11" db="EMBL/GenBank/DDBJ databases">
        <title>Nonomuraea corallina sp. nov., a new species of the genus Nonomuraea isolated from sea side sediment in Thai sea.</title>
        <authorList>
            <person name="Ngamcharungchit C."/>
            <person name="Matsumoto A."/>
            <person name="Suriyachadkun C."/>
            <person name="Panbangred W."/>
            <person name="Inahashi Y."/>
            <person name="Intra B."/>
        </authorList>
    </citation>
    <scope>NUCLEOTIDE SEQUENCE [LARGE SCALE GENOMIC DNA]</scope>
    <source>
        <strain evidence="3 4">DSM 43553</strain>
    </source>
</reference>
<proteinExistence type="predicted"/>
<feature type="region of interest" description="Disordered" evidence="1">
    <location>
        <begin position="235"/>
        <end position="354"/>
    </location>
</feature>
<dbReference type="Gene3D" id="2.60.120.10">
    <property type="entry name" value="Jelly Rolls"/>
    <property type="match status" value="1"/>
</dbReference>
<dbReference type="RefSeq" id="WP_271276944.1">
    <property type="nucleotide sequence ID" value="NZ_BAABFD010000007.1"/>
</dbReference>
<dbReference type="InterPro" id="IPR013096">
    <property type="entry name" value="Cupin_2"/>
</dbReference>
<evidence type="ECO:0000313" key="4">
    <source>
        <dbReference type="Proteomes" id="UP001212498"/>
    </source>
</evidence>
<organism evidence="3 4">
    <name type="scientific">Nonomuraea ferruginea</name>
    <dbReference type="NCBI Taxonomy" id="46174"/>
    <lineage>
        <taxon>Bacteria</taxon>
        <taxon>Bacillati</taxon>
        <taxon>Actinomycetota</taxon>
        <taxon>Actinomycetes</taxon>
        <taxon>Streptosporangiales</taxon>
        <taxon>Streptosporangiaceae</taxon>
        <taxon>Nonomuraea</taxon>
    </lineage>
</organism>
<gene>
    <name evidence="3" type="ORF">OUY24_17345</name>
</gene>
<dbReference type="EMBL" id="JAPNUD010000041">
    <property type="protein sequence ID" value="MDA0642403.1"/>
    <property type="molecule type" value="Genomic_DNA"/>
</dbReference>
<evidence type="ECO:0000256" key="1">
    <source>
        <dbReference type="SAM" id="MobiDB-lite"/>
    </source>
</evidence>
<dbReference type="SUPFAM" id="SSF51182">
    <property type="entry name" value="RmlC-like cupins"/>
    <property type="match status" value="1"/>
</dbReference>
<evidence type="ECO:0000259" key="2">
    <source>
        <dbReference type="Pfam" id="PF07883"/>
    </source>
</evidence>
<dbReference type="InterPro" id="IPR014710">
    <property type="entry name" value="RmlC-like_jellyroll"/>
</dbReference>
<feature type="compositionally biased region" description="Pro residues" evidence="1">
    <location>
        <begin position="334"/>
        <end position="347"/>
    </location>
</feature>
<accession>A0ABT4SYS3</accession>
<dbReference type="Proteomes" id="UP001212498">
    <property type="component" value="Unassembled WGS sequence"/>
</dbReference>
<dbReference type="InterPro" id="IPR011051">
    <property type="entry name" value="RmlC_Cupin_sf"/>
</dbReference>
<protein>
    <submittedName>
        <fullName evidence="3">Cupin domain-containing protein</fullName>
    </submittedName>
</protein>
<sequence>MTAFPGGTSVSRLSVYTGACADGLEGGTPHLHTASTEAYVVTGGRGALQTLDMNGLRETELTAGTTVWFTPGTIHRAVNRGGLEVVVVMQNAGLPEAGDAVMTFPPEVVSDRDAYQEAAGLPPGGEEAAVARRRDLAVEGFLRLAESARAGDYGPLLRFYDSAVALVRPKVAGWRRIWETTVAAGTRDTAEVLDALGRGDGIHLRHAMLLEAPPQERWGMCGHLRAHDVTRPIVHAPVHPSTHPPVKPSAHSPVSQPTHSPVDPPAHASVSEPGHSPVDPPAHAPVSQPAHPSVDPPAHASVSEPAHPPDSEPAHPPVKPSTHSPVSQPTHSPADPPAHAPVHPPVRPASGRDA</sequence>
<comment type="caution">
    <text evidence="3">The sequence shown here is derived from an EMBL/GenBank/DDBJ whole genome shotgun (WGS) entry which is preliminary data.</text>
</comment>
<evidence type="ECO:0000313" key="3">
    <source>
        <dbReference type="EMBL" id="MDA0642403.1"/>
    </source>
</evidence>
<feature type="domain" description="Cupin type-2" evidence="2">
    <location>
        <begin position="26"/>
        <end position="88"/>
    </location>
</feature>
<name>A0ABT4SYS3_9ACTN</name>
<feature type="compositionally biased region" description="Polar residues" evidence="1">
    <location>
        <begin position="321"/>
        <end position="331"/>
    </location>
</feature>
<keyword evidence="4" id="KW-1185">Reference proteome</keyword>